<dbReference type="AlphaFoldDB" id="A0A2P7NXD4"/>
<gene>
    <name evidence="1" type="ORF">C7H79_04480</name>
</gene>
<evidence type="ECO:0000313" key="1">
    <source>
        <dbReference type="EMBL" id="PSJ18117.1"/>
    </source>
</evidence>
<dbReference type="OrthoDB" id="8546809at2"/>
<protein>
    <submittedName>
        <fullName evidence="1">Uncharacterized protein</fullName>
    </submittedName>
</protein>
<proteinExistence type="predicted"/>
<keyword evidence="2" id="KW-1185">Reference proteome</keyword>
<sequence length="150" mass="17276">MCLDKIYVLQTGVSLKVSTIALQELMANVINKKKCSELESIRRITDLYDYLSVVVCDGVEGLIERRQRWIDQKIKAALVAGHPISFNSFGNLFWRNLDEDDPDGDEWKQLMASEQFYSQLTILFNKVRVVERSLLQRKEMVPDLFLGSTS</sequence>
<name>A0A2P7NXD4_9PROT</name>
<organism evidence="1 2">
    <name type="scientific">Nitrosomonas supralitoralis</name>
    <dbReference type="NCBI Taxonomy" id="2116706"/>
    <lineage>
        <taxon>Bacteria</taxon>
        <taxon>Pseudomonadati</taxon>
        <taxon>Pseudomonadota</taxon>
        <taxon>Betaproteobacteria</taxon>
        <taxon>Nitrosomonadales</taxon>
        <taxon>Nitrosomonadaceae</taxon>
        <taxon>Nitrosomonas</taxon>
    </lineage>
</organism>
<comment type="caution">
    <text evidence="1">The sequence shown here is derived from an EMBL/GenBank/DDBJ whole genome shotgun (WGS) entry which is preliminary data.</text>
</comment>
<reference evidence="1 2" key="1">
    <citation type="submission" date="2018-03" db="EMBL/GenBank/DDBJ databases">
        <title>Draft genome of Nitrosomonas supralitoralis APG5.</title>
        <authorList>
            <person name="Urakawa H."/>
            <person name="Lopez J.V."/>
        </authorList>
    </citation>
    <scope>NUCLEOTIDE SEQUENCE [LARGE SCALE GENOMIC DNA]</scope>
    <source>
        <strain evidence="1 2">APG5</strain>
    </source>
</reference>
<accession>A0A2P7NXD4</accession>
<evidence type="ECO:0000313" key="2">
    <source>
        <dbReference type="Proteomes" id="UP000241912"/>
    </source>
</evidence>
<dbReference type="Proteomes" id="UP000241912">
    <property type="component" value="Unassembled WGS sequence"/>
</dbReference>
<dbReference type="EMBL" id="PXXU01000009">
    <property type="protein sequence ID" value="PSJ18117.1"/>
    <property type="molecule type" value="Genomic_DNA"/>
</dbReference>